<feature type="domain" description="Ubiquitin-like protease family profile" evidence="4">
    <location>
        <begin position="10"/>
        <end position="155"/>
    </location>
</feature>
<evidence type="ECO:0000313" key="5">
    <source>
        <dbReference type="EMBL" id="KAF4038853.1"/>
    </source>
</evidence>
<keyword evidence="7" id="KW-1185">Reference proteome</keyword>
<accession>A0A833WE30</accession>
<dbReference type="GO" id="GO:0006508">
    <property type="term" value="P:proteolysis"/>
    <property type="evidence" value="ECO:0007669"/>
    <property type="project" value="UniProtKB-KW"/>
</dbReference>
<proteinExistence type="inferred from homology"/>
<reference evidence="5" key="1">
    <citation type="submission" date="2020-04" db="EMBL/GenBank/DDBJ databases">
        <title>Hybrid Assembly of Korean Phytophthora infestans isolates.</title>
        <authorList>
            <person name="Prokchorchik M."/>
            <person name="Lee Y."/>
            <person name="Seo J."/>
            <person name="Cho J.-H."/>
            <person name="Park Y.-E."/>
            <person name="Jang D.-C."/>
            <person name="Im J.-S."/>
            <person name="Choi J.-G."/>
            <person name="Park H.-J."/>
            <person name="Lee G.-B."/>
            <person name="Lee Y.-G."/>
            <person name="Hong S.-Y."/>
            <person name="Cho K."/>
            <person name="Sohn K.H."/>
        </authorList>
    </citation>
    <scope>NUCLEOTIDE SEQUENCE</scope>
    <source>
        <strain evidence="5">KR_1_A1</strain>
        <strain evidence="6">KR_2_A2</strain>
    </source>
</reference>
<evidence type="ECO:0000259" key="4">
    <source>
        <dbReference type="PROSITE" id="PS50600"/>
    </source>
</evidence>
<organism evidence="5 7">
    <name type="scientific">Phytophthora infestans</name>
    <name type="common">Potato late blight agent</name>
    <name type="synonym">Botrytis infestans</name>
    <dbReference type="NCBI Taxonomy" id="4787"/>
    <lineage>
        <taxon>Eukaryota</taxon>
        <taxon>Sar</taxon>
        <taxon>Stramenopiles</taxon>
        <taxon>Oomycota</taxon>
        <taxon>Peronosporomycetes</taxon>
        <taxon>Peronosporales</taxon>
        <taxon>Peronosporaceae</taxon>
        <taxon>Phytophthora</taxon>
    </lineage>
</organism>
<name>A0A833WE30_PHYIN</name>
<evidence type="ECO:0000256" key="2">
    <source>
        <dbReference type="ARBA" id="ARBA00022670"/>
    </source>
</evidence>
<dbReference type="GO" id="GO:0008234">
    <property type="term" value="F:cysteine-type peptidase activity"/>
    <property type="evidence" value="ECO:0007669"/>
    <property type="project" value="InterPro"/>
</dbReference>
<dbReference type="InterPro" id="IPR003653">
    <property type="entry name" value="Peptidase_C48_C"/>
</dbReference>
<dbReference type="PROSITE" id="PS50600">
    <property type="entry name" value="ULP_PROTEASE"/>
    <property type="match status" value="1"/>
</dbReference>
<dbReference type="Proteomes" id="UP000704712">
    <property type="component" value="Unassembled WGS sequence"/>
</dbReference>
<dbReference type="Pfam" id="PF02902">
    <property type="entry name" value="Peptidase_C48"/>
    <property type="match status" value="1"/>
</dbReference>
<dbReference type="Proteomes" id="UP000602510">
    <property type="component" value="Unassembled WGS sequence"/>
</dbReference>
<keyword evidence="3" id="KW-0378">Hydrolase</keyword>
<evidence type="ECO:0000313" key="7">
    <source>
        <dbReference type="Proteomes" id="UP000602510"/>
    </source>
</evidence>
<gene>
    <name evidence="5" type="ORF">GN244_ATG08833</name>
    <name evidence="6" type="ORF">GN958_ATG07265</name>
</gene>
<dbReference type="AlphaFoldDB" id="A0A833WE30"/>
<comment type="caution">
    <text evidence="5">The sequence shown here is derived from an EMBL/GenBank/DDBJ whole genome shotgun (WGS) entry which is preliminary data.</text>
</comment>
<comment type="similarity">
    <text evidence="1">Belongs to the peptidase C48 family.</text>
</comment>
<sequence>MNKLIDTRFEQVQAHELAVFRGSDWLDDSCFKLVMSHLINQEQDEKGGSRIGGVNPLFARVHNEAMKHEVIANSPCQTTDRLILIPLYLESHWAGILLDCENGKALLFDPMQAMTNYKEIRNFLDKYFLECVENLDRQEDTNSCGPLTLFFFEYAVRGIPAPKMSRKKIEYLRFRYFFLTSQGVFCRSQTKPRMMHNCA</sequence>
<evidence type="ECO:0000256" key="1">
    <source>
        <dbReference type="ARBA" id="ARBA00005234"/>
    </source>
</evidence>
<evidence type="ECO:0000313" key="6">
    <source>
        <dbReference type="EMBL" id="KAF4143532.1"/>
    </source>
</evidence>
<keyword evidence="2 5" id="KW-0645">Protease</keyword>
<dbReference type="Gene3D" id="3.40.395.10">
    <property type="entry name" value="Adenoviral Proteinase, Chain A"/>
    <property type="match status" value="1"/>
</dbReference>
<dbReference type="SUPFAM" id="SSF54001">
    <property type="entry name" value="Cysteine proteinases"/>
    <property type="match status" value="1"/>
</dbReference>
<dbReference type="EMBL" id="WSZM01000184">
    <property type="protein sequence ID" value="KAF4038853.1"/>
    <property type="molecule type" value="Genomic_DNA"/>
</dbReference>
<evidence type="ECO:0000256" key="3">
    <source>
        <dbReference type="ARBA" id="ARBA00022801"/>
    </source>
</evidence>
<dbReference type="InterPro" id="IPR038765">
    <property type="entry name" value="Papain-like_cys_pep_sf"/>
</dbReference>
<dbReference type="EMBL" id="JAACNO010001006">
    <property type="protein sequence ID" value="KAF4143532.1"/>
    <property type="molecule type" value="Genomic_DNA"/>
</dbReference>
<protein>
    <submittedName>
        <fullName evidence="5 6">Ulp1 protease family C-terminal catalytic domain</fullName>
    </submittedName>
</protein>